<dbReference type="Gene3D" id="3.40.1080.10">
    <property type="entry name" value="Glutaconate Coenzyme A-transferase"/>
    <property type="match status" value="1"/>
</dbReference>
<dbReference type="PANTHER" id="PTHR43293">
    <property type="entry name" value="ACETATE COA-TRANSFERASE YDIF"/>
    <property type="match status" value="1"/>
</dbReference>
<accession>A0A1M7ZRC3</accession>
<gene>
    <name evidence="1" type="ORF">SAMN02745172_04135</name>
</gene>
<keyword evidence="2" id="KW-1185">Reference proteome</keyword>
<dbReference type="InterPro" id="IPR004165">
    <property type="entry name" value="CoA_trans_fam_I"/>
</dbReference>
<name>A0A1M7ZRC3_9HYPH</name>
<dbReference type="GO" id="GO:0008410">
    <property type="term" value="F:CoA-transferase activity"/>
    <property type="evidence" value="ECO:0007669"/>
    <property type="project" value="InterPro"/>
</dbReference>
<dbReference type="Gene3D" id="3.30.30.40">
    <property type="match status" value="1"/>
</dbReference>
<dbReference type="Proteomes" id="UP000186406">
    <property type="component" value="Unassembled WGS sequence"/>
</dbReference>
<evidence type="ECO:0000313" key="1">
    <source>
        <dbReference type="EMBL" id="SHO67454.1"/>
    </source>
</evidence>
<dbReference type="PANTHER" id="PTHR43293:SF3">
    <property type="entry name" value="CHOLESTEROL RING-CLEAVING HYDROLASE IPDB SUBUNIT"/>
    <property type="match status" value="1"/>
</dbReference>
<dbReference type="RefSeq" id="WP_073632281.1">
    <property type="nucleotide sequence ID" value="NZ_FRXO01000014.1"/>
</dbReference>
<dbReference type="InterPro" id="IPR037171">
    <property type="entry name" value="NagB/RpiA_transferase-like"/>
</dbReference>
<proteinExistence type="predicted"/>
<dbReference type="STRING" id="1123029.SAMN02745172_04135"/>
<keyword evidence="1" id="KW-0808">Transferase</keyword>
<organism evidence="1 2">
    <name type="scientific">Pseudoxanthobacter soli DSM 19599</name>
    <dbReference type="NCBI Taxonomy" id="1123029"/>
    <lineage>
        <taxon>Bacteria</taxon>
        <taxon>Pseudomonadati</taxon>
        <taxon>Pseudomonadota</taxon>
        <taxon>Alphaproteobacteria</taxon>
        <taxon>Hyphomicrobiales</taxon>
        <taxon>Segnochrobactraceae</taxon>
        <taxon>Pseudoxanthobacter</taxon>
    </lineage>
</organism>
<dbReference type="AlphaFoldDB" id="A0A1M7ZRC3"/>
<protein>
    <submittedName>
        <fullName evidence="1">Glutaconate CoA-transferase subunit A</fullName>
    </submittedName>
</protein>
<dbReference type="OrthoDB" id="9777193at2"/>
<sequence length="287" mass="31210">MAKFLALAEACEEVVRDGDTVAFEGFTHLIPYAAGHEVIRQKRRELALVRMTPDLLYDQMIGCGMARKLTFSWGGNPGVGSAHRIREAVEKDWPRPLEIEEHSHAAMAAAYWAGAANLPFATLRGYRGAELPRVNPNIRSVTCPFTGEVLAAVPAIRPDAAVIHAQKADREGNVLIEGIVGVQKEAVLAARRSLVTVEEVVDDLRGSYPNACILPHWAVTAISVVPGGAFPSYAHGFYPRNNAFYLAWDAISRDRDSFLAWIEENVMNAGPEAFLPHAGAARSGKAV</sequence>
<evidence type="ECO:0000313" key="2">
    <source>
        <dbReference type="Proteomes" id="UP000186406"/>
    </source>
</evidence>
<dbReference type="Pfam" id="PF01144">
    <property type="entry name" value="CoA_trans"/>
    <property type="match status" value="1"/>
</dbReference>
<dbReference type="EMBL" id="FRXO01000014">
    <property type="protein sequence ID" value="SHO67454.1"/>
    <property type="molecule type" value="Genomic_DNA"/>
</dbReference>
<dbReference type="SMART" id="SM00882">
    <property type="entry name" value="CoA_trans"/>
    <property type="match status" value="1"/>
</dbReference>
<dbReference type="SUPFAM" id="SSF100950">
    <property type="entry name" value="NagB/RpiA/CoA transferase-like"/>
    <property type="match status" value="1"/>
</dbReference>
<reference evidence="1 2" key="1">
    <citation type="submission" date="2016-12" db="EMBL/GenBank/DDBJ databases">
        <authorList>
            <person name="Song W.-J."/>
            <person name="Kurnit D.M."/>
        </authorList>
    </citation>
    <scope>NUCLEOTIDE SEQUENCE [LARGE SCALE GENOMIC DNA]</scope>
    <source>
        <strain evidence="1 2">DSM 19599</strain>
    </source>
</reference>